<dbReference type="Gene3D" id="3.30.200.20">
    <property type="entry name" value="Phosphorylase Kinase, domain 1"/>
    <property type="match status" value="1"/>
</dbReference>
<evidence type="ECO:0000259" key="2">
    <source>
        <dbReference type="Pfam" id="PF01636"/>
    </source>
</evidence>
<feature type="domain" description="Aminoglycoside phosphotransferase" evidence="2">
    <location>
        <begin position="192"/>
        <end position="462"/>
    </location>
</feature>
<dbReference type="PANTHER" id="PTHR21310">
    <property type="entry name" value="AMINOGLYCOSIDE PHOSPHOTRANSFERASE-RELATED-RELATED"/>
    <property type="match status" value="1"/>
</dbReference>
<comment type="caution">
    <text evidence="3">The sequence shown here is derived from an EMBL/GenBank/DDBJ whole genome shotgun (WGS) entry which is preliminary data.</text>
</comment>
<dbReference type="InterPro" id="IPR011009">
    <property type="entry name" value="Kinase-like_dom_sf"/>
</dbReference>
<evidence type="ECO:0000256" key="1">
    <source>
        <dbReference type="SAM" id="MobiDB-lite"/>
    </source>
</evidence>
<dbReference type="AlphaFoldDB" id="A0A179IPC2"/>
<organism evidence="3 4">
    <name type="scientific">Cordyceps confragosa</name>
    <name type="common">Lecanicillium lecanii</name>
    <dbReference type="NCBI Taxonomy" id="2714763"/>
    <lineage>
        <taxon>Eukaryota</taxon>
        <taxon>Fungi</taxon>
        <taxon>Dikarya</taxon>
        <taxon>Ascomycota</taxon>
        <taxon>Pezizomycotina</taxon>
        <taxon>Sordariomycetes</taxon>
        <taxon>Hypocreomycetidae</taxon>
        <taxon>Hypocreales</taxon>
        <taxon>Cordycipitaceae</taxon>
        <taxon>Akanthomyces</taxon>
    </lineage>
</organism>
<protein>
    <recommendedName>
        <fullName evidence="2">Aminoglycoside phosphotransferase domain-containing protein</fullName>
    </recommendedName>
</protein>
<proteinExistence type="predicted"/>
<dbReference type="InterPro" id="IPR051678">
    <property type="entry name" value="AGP_Transferase"/>
</dbReference>
<dbReference type="PANTHER" id="PTHR21310:SF37">
    <property type="entry name" value="AMINOGLYCOSIDE PHOSPHOTRANSFERASE DOMAIN-CONTAINING PROTEIN"/>
    <property type="match status" value="1"/>
</dbReference>
<dbReference type="OMA" id="HENMQIA"/>
<dbReference type="Proteomes" id="UP000243081">
    <property type="component" value="Unassembled WGS sequence"/>
</dbReference>
<keyword evidence="4" id="KW-1185">Reference proteome</keyword>
<dbReference type="InterPro" id="IPR002575">
    <property type="entry name" value="Aminoglycoside_PTrfase"/>
</dbReference>
<accession>A0A179IPC2</accession>
<feature type="compositionally biased region" description="Polar residues" evidence="1">
    <location>
        <begin position="1"/>
        <end position="19"/>
    </location>
</feature>
<gene>
    <name evidence="3" type="ORF">LLEC1_04771</name>
</gene>
<sequence length="609" mass="69056">MARQVLASSHSKAQPTITTRDQRPANQVIRAVGVLGCRPDFGSVGGWKSTFSRTDMCSLMRGAGCSHQCGKQRLQQAKSIRNGEYKTAYQLGGPDSSVDPDLGVNTGANEMQTREKGTAVAFKVIGCGSSLRKRLTATKDSKAMWMQGDDVAWEESDRIEREWRESLLAPATQLAIGNFIAKHRQGVPKEIGPLKAGAFNALFRLTYLDGGSAVIRFAKPGRTMFPEEKIRNEVATMRYIQDRTAIPVPFVLHWGTREESPLKIGPFIIMEYINHEMNMTAALNTPGLTPDMRPMLNQEIEGARLEKLYRQVASILLQVSQLELPFIGALAETDEWRWEVTQCPLSMAMNELVRTGTLQRSKLPASTFKTASEYFDSLAQLHVDHLACQRNDGIESDADCRRKFTARKLFQKVASERKLVSGKYDKGPFKLWCDDLRPSNVLLDANLDIVAVIDWEFSYAAPNEFTFAPPWWLLLEQPEYWDDGLEDWVENYERRLTTFLKVMVDCEDESISAGRLKEEQRLSAKMRDSWASGDFWTVYAARKNFAFDSVYWKKLDTRFFGTNEGGIPGNTWVKRLNLLDEQTRTAMDAFVDRKMAESQTRELAWEPDE</sequence>
<dbReference type="OrthoDB" id="5412996at2759"/>
<name>A0A179IPC2_CORDF</name>
<reference evidence="3 4" key="1">
    <citation type="submission" date="2016-03" db="EMBL/GenBank/DDBJ databases">
        <title>Fine-scale spatial genetic structure of a fungal parasite of coffee scale insects.</title>
        <authorList>
            <person name="Jackson D."/>
            <person name="Zemenick K.A."/>
            <person name="Malloure B."/>
            <person name="Quandt C.A."/>
            <person name="James T.Y."/>
        </authorList>
    </citation>
    <scope>NUCLEOTIDE SEQUENCE [LARGE SCALE GENOMIC DNA]</scope>
    <source>
        <strain evidence="3 4">UM487</strain>
    </source>
</reference>
<evidence type="ECO:0000313" key="3">
    <source>
        <dbReference type="EMBL" id="OAR03619.1"/>
    </source>
</evidence>
<dbReference type="Pfam" id="PF01636">
    <property type="entry name" value="APH"/>
    <property type="match status" value="1"/>
</dbReference>
<dbReference type="EMBL" id="LUKN01000259">
    <property type="protein sequence ID" value="OAR03619.1"/>
    <property type="molecule type" value="Genomic_DNA"/>
</dbReference>
<evidence type="ECO:0000313" key="4">
    <source>
        <dbReference type="Proteomes" id="UP000243081"/>
    </source>
</evidence>
<dbReference type="SUPFAM" id="SSF56112">
    <property type="entry name" value="Protein kinase-like (PK-like)"/>
    <property type="match status" value="1"/>
</dbReference>
<feature type="region of interest" description="Disordered" evidence="1">
    <location>
        <begin position="1"/>
        <end position="23"/>
    </location>
</feature>